<comment type="caution">
    <text evidence="1">The sequence shown here is derived from an EMBL/GenBank/DDBJ whole genome shotgun (WGS) entry which is preliminary data.</text>
</comment>
<dbReference type="AlphaFoldDB" id="L8P474"/>
<organism evidence="1 2">
    <name type="scientific">Streptomyces viridochromogenes Tue57</name>
    <dbReference type="NCBI Taxonomy" id="1160705"/>
    <lineage>
        <taxon>Bacteria</taxon>
        <taxon>Bacillati</taxon>
        <taxon>Actinomycetota</taxon>
        <taxon>Actinomycetes</taxon>
        <taxon>Kitasatosporales</taxon>
        <taxon>Streptomycetaceae</taxon>
        <taxon>Streptomyces</taxon>
    </lineage>
</organism>
<reference evidence="1 2" key="1">
    <citation type="journal article" date="2013" name="Genome Announc.">
        <title>Draft Genome Sequence of Streptomyces viridochromogenes Strain Tu57, Producer of Avilamycin.</title>
        <authorList>
            <person name="Gruning B.A."/>
            <person name="Erxleben A."/>
            <person name="Hahnlein A."/>
            <person name="Gunther S."/>
        </authorList>
    </citation>
    <scope>NUCLEOTIDE SEQUENCE [LARGE SCALE GENOMIC DNA]</scope>
    <source>
        <strain evidence="1 2">Tue57</strain>
    </source>
</reference>
<protein>
    <submittedName>
        <fullName evidence="1">Uncharacterized protein</fullName>
    </submittedName>
</protein>
<name>L8P474_STRVR</name>
<dbReference type="Proteomes" id="UP000011205">
    <property type="component" value="Unassembled WGS sequence"/>
</dbReference>
<accession>L8P474</accession>
<gene>
    <name evidence="1" type="ORF">STVIR_8049</name>
</gene>
<evidence type="ECO:0000313" key="2">
    <source>
        <dbReference type="Proteomes" id="UP000011205"/>
    </source>
</evidence>
<evidence type="ECO:0000313" key="1">
    <source>
        <dbReference type="EMBL" id="ELS50979.1"/>
    </source>
</evidence>
<sequence>MRSVMDDVLSLKTQLVLPLQFEALHETASPC</sequence>
<proteinExistence type="predicted"/>
<dbReference type="EMBL" id="AMLP01000255">
    <property type="protein sequence ID" value="ELS50979.1"/>
    <property type="molecule type" value="Genomic_DNA"/>
</dbReference>